<evidence type="ECO:0000313" key="2">
    <source>
        <dbReference type="EMBL" id="EFX89137.1"/>
    </source>
</evidence>
<dbReference type="HOGENOM" id="CLU_092176_0_0_1"/>
<dbReference type="EMBL" id="GL732525">
    <property type="protein sequence ID" value="EFX89137.1"/>
    <property type="molecule type" value="Genomic_DNA"/>
</dbReference>
<gene>
    <name evidence="2" type="ORF">DAPPUDRAFT_95317</name>
</gene>
<evidence type="ECO:0000313" key="3">
    <source>
        <dbReference type="Proteomes" id="UP000000305"/>
    </source>
</evidence>
<keyword evidence="1" id="KW-0732">Signal</keyword>
<dbReference type="OrthoDB" id="6364168at2759"/>
<keyword evidence="3" id="KW-1185">Reference proteome</keyword>
<dbReference type="PhylomeDB" id="E9FVB8"/>
<accession>E9FVB8</accession>
<organism evidence="2 3">
    <name type="scientific">Daphnia pulex</name>
    <name type="common">Water flea</name>
    <dbReference type="NCBI Taxonomy" id="6669"/>
    <lineage>
        <taxon>Eukaryota</taxon>
        <taxon>Metazoa</taxon>
        <taxon>Ecdysozoa</taxon>
        <taxon>Arthropoda</taxon>
        <taxon>Crustacea</taxon>
        <taxon>Branchiopoda</taxon>
        <taxon>Diplostraca</taxon>
        <taxon>Cladocera</taxon>
        <taxon>Anomopoda</taxon>
        <taxon>Daphniidae</taxon>
        <taxon>Daphnia</taxon>
    </lineage>
</organism>
<feature type="chain" id="PRO_5003239791" evidence="1">
    <location>
        <begin position="20"/>
        <end position="200"/>
    </location>
</feature>
<proteinExistence type="predicted"/>
<evidence type="ECO:0000256" key="1">
    <source>
        <dbReference type="SAM" id="SignalP"/>
    </source>
</evidence>
<protein>
    <submittedName>
        <fullName evidence="2">Uncharacterized protein</fullName>
    </submittedName>
</protein>
<reference evidence="2 3" key="1">
    <citation type="journal article" date="2011" name="Science">
        <title>The ecoresponsive genome of Daphnia pulex.</title>
        <authorList>
            <person name="Colbourne J.K."/>
            <person name="Pfrender M.E."/>
            <person name="Gilbert D."/>
            <person name="Thomas W.K."/>
            <person name="Tucker A."/>
            <person name="Oakley T.H."/>
            <person name="Tokishita S."/>
            <person name="Aerts A."/>
            <person name="Arnold G.J."/>
            <person name="Basu M.K."/>
            <person name="Bauer D.J."/>
            <person name="Caceres C.E."/>
            <person name="Carmel L."/>
            <person name="Casola C."/>
            <person name="Choi J.H."/>
            <person name="Detter J.C."/>
            <person name="Dong Q."/>
            <person name="Dusheyko S."/>
            <person name="Eads B.D."/>
            <person name="Frohlich T."/>
            <person name="Geiler-Samerotte K.A."/>
            <person name="Gerlach D."/>
            <person name="Hatcher P."/>
            <person name="Jogdeo S."/>
            <person name="Krijgsveld J."/>
            <person name="Kriventseva E.V."/>
            <person name="Kultz D."/>
            <person name="Laforsch C."/>
            <person name="Lindquist E."/>
            <person name="Lopez J."/>
            <person name="Manak J.R."/>
            <person name="Muller J."/>
            <person name="Pangilinan J."/>
            <person name="Patwardhan R.P."/>
            <person name="Pitluck S."/>
            <person name="Pritham E.J."/>
            <person name="Rechtsteiner A."/>
            <person name="Rho M."/>
            <person name="Rogozin I.B."/>
            <person name="Sakarya O."/>
            <person name="Salamov A."/>
            <person name="Schaack S."/>
            <person name="Shapiro H."/>
            <person name="Shiga Y."/>
            <person name="Skalitzky C."/>
            <person name="Smith Z."/>
            <person name="Souvorov A."/>
            <person name="Sung W."/>
            <person name="Tang Z."/>
            <person name="Tsuchiya D."/>
            <person name="Tu H."/>
            <person name="Vos H."/>
            <person name="Wang M."/>
            <person name="Wolf Y.I."/>
            <person name="Yamagata H."/>
            <person name="Yamada T."/>
            <person name="Ye Y."/>
            <person name="Shaw J.R."/>
            <person name="Andrews J."/>
            <person name="Crease T.J."/>
            <person name="Tang H."/>
            <person name="Lucas S.M."/>
            <person name="Robertson H.M."/>
            <person name="Bork P."/>
            <person name="Koonin E.V."/>
            <person name="Zdobnov E.M."/>
            <person name="Grigoriev I.V."/>
            <person name="Lynch M."/>
            <person name="Boore J.L."/>
        </authorList>
    </citation>
    <scope>NUCLEOTIDE SEQUENCE [LARGE SCALE GENOMIC DNA]</scope>
</reference>
<dbReference type="InParanoid" id="E9FVB8"/>
<dbReference type="KEGG" id="dpx:DAPPUDRAFT_95317"/>
<sequence>MRFEFLCALILSIVVISVANDGNNKVAPDANAESSRLFIYNGSFSFTTFTVLKASTTTTSTLTSTTTCTTSSATLTTCTIGRRRRGLFYDEAAAQGRDRRGLFYNDEEVENKDGSSFLPAVARSNPVDEVQSKPIADETLLPLEVESGFELPKDSPVNRFLVSFGTSTLTSYVVTTSTVSLTAFCSSTSGFSLCGTAGKK</sequence>
<feature type="signal peptide" evidence="1">
    <location>
        <begin position="1"/>
        <end position="19"/>
    </location>
</feature>
<name>E9FVB8_DAPPU</name>
<dbReference type="Proteomes" id="UP000000305">
    <property type="component" value="Unassembled WGS sequence"/>
</dbReference>
<dbReference type="AlphaFoldDB" id="E9FVB8"/>